<protein>
    <submittedName>
        <fullName evidence="1">DUF2851 family protein</fullName>
    </submittedName>
</protein>
<sequence>MNTVVNVSPLLTEELFQHIWQLRLFTQSGLTTLDGEPLQILYPGMYNSHAGPDFTAARIRIGQTLWAGNVELHLRASDWYRHGHQQNPEYEKAILHVVFENDVEELTTSGIPCIELQQYIPKMLIDRFARLRESAAFVPCGKNAGKVPYLIWENWKERLLIERLERKADRLQSWLLCNHYNWEEVCYWAIAESAGLPANREAFLQLVQSLPFQVFLKHQHSLFHLEALLFGQAGMLDADFKDEYPLRLQQEYNFMKHKYRLQPLPGHLFKWLRMRPSSFPTIRIACLAALLQKGSHLFSRILETDTLAGFEELVTTRPSVYWLQHYRFDIPVEKAQLPGQTAIHNILINTVFPLLYLYGREKLKYCFQAKAVDMMNKLPAEENNVTNGWKDLGIKAGTAHDSQALLQLKHYYCDEKRCLQCAIGVKLLKEEIEDGINWPRAEAS</sequence>
<evidence type="ECO:0000313" key="2">
    <source>
        <dbReference type="Proteomes" id="UP000468388"/>
    </source>
</evidence>
<organism evidence="1 2">
    <name type="scientific">Chitinophaga oryziterrae</name>
    <dbReference type="NCBI Taxonomy" id="1031224"/>
    <lineage>
        <taxon>Bacteria</taxon>
        <taxon>Pseudomonadati</taxon>
        <taxon>Bacteroidota</taxon>
        <taxon>Chitinophagia</taxon>
        <taxon>Chitinophagales</taxon>
        <taxon>Chitinophagaceae</taxon>
        <taxon>Chitinophaga</taxon>
    </lineage>
</organism>
<keyword evidence="2" id="KW-1185">Reference proteome</keyword>
<name>A0A6N8J7T3_9BACT</name>
<evidence type="ECO:0000313" key="1">
    <source>
        <dbReference type="EMBL" id="MVT40994.1"/>
    </source>
</evidence>
<accession>A0A6N8J7T3</accession>
<dbReference type="Pfam" id="PF11013">
    <property type="entry name" value="DUF2851"/>
    <property type="match status" value="1"/>
</dbReference>
<dbReference type="EMBL" id="WRXO01000002">
    <property type="protein sequence ID" value="MVT40994.1"/>
    <property type="molecule type" value="Genomic_DNA"/>
</dbReference>
<dbReference type="RefSeq" id="WP_157299616.1">
    <property type="nucleotide sequence ID" value="NZ_BAAAZB010000010.1"/>
</dbReference>
<dbReference type="AlphaFoldDB" id="A0A6N8J7T3"/>
<proteinExistence type="predicted"/>
<dbReference type="Proteomes" id="UP000468388">
    <property type="component" value="Unassembled WGS sequence"/>
</dbReference>
<gene>
    <name evidence="1" type="ORF">GO495_10415</name>
</gene>
<dbReference type="InterPro" id="IPR021272">
    <property type="entry name" value="DUF2851"/>
</dbReference>
<dbReference type="OrthoDB" id="1005072at2"/>
<comment type="caution">
    <text evidence="1">The sequence shown here is derived from an EMBL/GenBank/DDBJ whole genome shotgun (WGS) entry which is preliminary data.</text>
</comment>
<reference evidence="1 2" key="1">
    <citation type="submission" date="2019-12" db="EMBL/GenBank/DDBJ databases">
        <title>The draft genomic sequence of strain Chitinophaga oryziterrae JCM 16595.</title>
        <authorList>
            <person name="Zhang X."/>
        </authorList>
    </citation>
    <scope>NUCLEOTIDE SEQUENCE [LARGE SCALE GENOMIC DNA]</scope>
    <source>
        <strain evidence="1 2">JCM 16595</strain>
    </source>
</reference>